<proteinExistence type="inferred from homology"/>
<dbReference type="PROSITE" id="PS50942">
    <property type="entry name" value="ENTH"/>
    <property type="match status" value="1"/>
</dbReference>
<evidence type="ECO:0000256" key="5">
    <source>
        <dbReference type="ARBA" id="ARBA00023121"/>
    </source>
</evidence>
<dbReference type="Proteomes" id="UP000287166">
    <property type="component" value="Unassembled WGS sequence"/>
</dbReference>
<evidence type="ECO:0000256" key="4">
    <source>
        <dbReference type="ARBA" id="ARBA00022553"/>
    </source>
</evidence>
<keyword evidence="4" id="KW-0597">Phosphoprotein</keyword>
<dbReference type="GO" id="GO:0030125">
    <property type="term" value="C:clathrin vesicle coat"/>
    <property type="evidence" value="ECO:0007669"/>
    <property type="project" value="TreeGrafter"/>
</dbReference>
<dbReference type="InParanoid" id="A0A401G4Y7"/>
<dbReference type="OrthoDB" id="4033880at2759"/>
<keyword evidence="9" id="KW-1185">Reference proteome</keyword>
<dbReference type="SUPFAM" id="SSF48464">
    <property type="entry name" value="ENTH/VHS domain"/>
    <property type="match status" value="1"/>
</dbReference>
<accession>A0A401G4Y7</accession>
<sequence length="495" mass="56237">MAFQHFGKGTLRVVKNYTHGYSHTQTKVRDVTSNDPWPPSGRAMHEIAQLTYNPVDFVEIMEVMDKRLNDKGKYWRHVFKSLVLLDYLLHSGSENVIMYFRNNLYVIKTLREFQYVDEDDKDQGQNVRQKAKDITNLLMDDKLMQQERRNRAQMYQRMRGRRSADDDDDWDDRSNSRSRSLTPVAGHRHKEDEDLHRALEESKRSVAQERATAEEKDIQRAIKLSQAEEERMAKALAGANSAALFDVQNQLPPTVEGQLIDASLPLQYTSNVQPQYTAFQPQMTSLQPQYTSLQPQFTSVQPQFTAMQPQFTSIQPQFSSFNPWQQQAQEEAMQVEWILQQQAQAQQEEWLRQQQLLQQQQQPLVAQPTAIGSNNPFAHGPSASAPPLQPQQTSSPMSFNLQGTYVNRETAASAPPAPSQPQSTGQRMRADQTHANLADLFAARGDDGSDTFGNAGMLRFGYTQAGRLAAQRTGPASHNPFSLDHLSSQKPLTQT</sequence>
<dbReference type="Pfam" id="PF01417">
    <property type="entry name" value="ENTH"/>
    <property type="match status" value="1"/>
</dbReference>
<dbReference type="GO" id="GO:0005768">
    <property type="term" value="C:endosome"/>
    <property type="evidence" value="ECO:0007669"/>
    <property type="project" value="TreeGrafter"/>
</dbReference>
<dbReference type="GO" id="GO:0006897">
    <property type="term" value="P:endocytosis"/>
    <property type="evidence" value="ECO:0007669"/>
    <property type="project" value="TreeGrafter"/>
</dbReference>
<protein>
    <submittedName>
        <fullName evidence="8">ENTH-domain-containing protein</fullName>
    </submittedName>
</protein>
<feature type="region of interest" description="Disordered" evidence="6">
    <location>
        <begin position="152"/>
        <end position="214"/>
    </location>
</feature>
<name>A0A401G4Y7_9APHY</name>
<evidence type="ECO:0000313" key="9">
    <source>
        <dbReference type="Proteomes" id="UP000287166"/>
    </source>
</evidence>
<dbReference type="InterPro" id="IPR003903">
    <property type="entry name" value="UIM_dom"/>
</dbReference>
<dbReference type="STRING" id="139825.A0A401G4Y7"/>
<feature type="compositionally biased region" description="Polar residues" evidence="6">
    <location>
        <begin position="474"/>
        <end position="495"/>
    </location>
</feature>
<dbReference type="SMART" id="SM00273">
    <property type="entry name" value="ENTH"/>
    <property type="match status" value="1"/>
</dbReference>
<dbReference type="GO" id="GO:0005886">
    <property type="term" value="C:plasma membrane"/>
    <property type="evidence" value="ECO:0007669"/>
    <property type="project" value="TreeGrafter"/>
</dbReference>
<dbReference type="GeneID" id="38774142"/>
<dbReference type="RefSeq" id="XP_027608138.1">
    <property type="nucleotide sequence ID" value="XM_027752337.1"/>
</dbReference>
<reference evidence="8 9" key="1">
    <citation type="journal article" date="2018" name="Sci. Rep.">
        <title>Genome sequence of the cauliflower mushroom Sparassis crispa (Hanabiratake) and its association with beneficial usage.</title>
        <authorList>
            <person name="Kiyama R."/>
            <person name="Furutani Y."/>
            <person name="Kawaguchi K."/>
            <person name="Nakanishi T."/>
        </authorList>
    </citation>
    <scope>NUCLEOTIDE SEQUENCE [LARGE SCALE GENOMIC DNA]</scope>
</reference>
<dbReference type="CDD" id="cd16991">
    <property type="entry name" value="ENTH_Ent1_Ent2"/>
    <property type="match status" value="1"/>
</dbReference>
<comment type="similarity">
    <text evidence="2">Belongs to the epsin family.</text>
</comment>
<feature type="region of interest" description="Disordered" evidence="6">
    <location>
        <begin position="369"/>
        <end position="430"/>
    </location>
</feature>
<dbReference type="PANTHER" id="PTHR12276:SF110">
    <property type="entry name" value="EPSIN-1-RELATED"/>
    <property type="match status" value="1"/>
</dbReference>
<feature type="domain" description="ENTH" evidence="7">
    <location>
        <begin position="16"/>
        <end position="148"/>
    </location>
</feature>
<dbReference type="GO" id="GO:0007015">
    <property type="term" value="P:actin filament organization"/>
    <property type="evidence" value="ECO:0007669"/>
    <property type="project" value="TreeGrafter"/>
</dbReference>
<dbReference type="PANTHER" id="PTHR12276">
    <property type="entry name" value="EPSIN/ENT-RELATED"/>
    <property type="match status" value="1"/>
</dbReference>
<evidence type="ECO:0000256" key="2">
    <source>
        <dbReference type="ARBA" id="ARBA00010130"/>
    </source>
</evidence>
<feature type="compositionally biased region" description="Low complexity" evidence="6">
    <location>
        <begin position="381"/>
        <end position="398"/>
    </location>
</feature>
<evidence type="ECO:0000256" key="6">
    <source>
        <dbReference type="SAM" id="MobiDB-lite"/>
    </source>
</evidence>
<evidence type="ECO:0000259" key="7">
    <source>
        <dbReference type="PROSITE" id="PS50942"/>
    </source>
</evidence>
<evidence type="ECO:0000256" key="3">
    <source>
        <dbReference type="ARBA" id="ARBA00022490"/>
    </source>
</evidence>
<organism evidence="8 9">
    <name type="scientific">Sparassis crispa</name>
    <dbReference type="NCBI Taxonomy" id="139825"/>
    <lineage>
        <taxon>Eukaryota</taxon>
        <taxon>Fungi</taxon>
        <taxon>Dikarya</taxon>
        <taxon>Basidiomycota</taxon>
        <taxon>Agaricomycotina</taxon>
        <taxon>Agaricomycetes</taxon>
        <taxon>Polyporales</taxon>
        <taxon>Sparassidaceae</taxon>
        <taxon>Sparassis</taxon>
    </lineage>
</organism>
<dbReference type="AlphaFoldDB" id="A0A401G4Y7"/>
<comment type="subcellular location">
    <subcellularLocation>
        <location evidence="1">Cytoplasm</location>
    </subcellularLocation>
</comment>
<dbReference type="InterPro" id="IPR013809">
    <property type="entry name" value="ENTH"/>
</dbReference>
<dbReference type="GO" id="GO:0030276">
    <property type="term" value="F:clathrin binding"/>
    <property type="evidence" value="ECO:0007669"/>
    <property type="project" value="TreeGrafter"/>
</dbReference>
<evidence type="ECO:0000256" key="1">
    <source>
        <dbReference type="ARBA" id="ARBA00004496"/>
    </source>
</evidence>
<comment type="caution">
    <text evidence="8">The sequence shown here is derived from an EMBL/GenBank/DDBJ whole genome shotgun (WGS) entry which is preliminary data.</text>
</comment>
<evidence type="ECO:0000313" key="8">
    <source>
        <dbReference type="EMBL" id="GBE77225.1"/>
    </source>
</evidence>
<keyword evidence="5" id="KW-0446">Lipid-binding</keyword>
<dbReference type="FunCoup" id="A0A401G4Y7">
    <property type="interactions" value="61"/>
</dbReference>
<keyword evidence="3" id="KW-0963">Cytoplasm</keyword>
<dbReference type="FunFam" id="1.25.40.90:FF:000006">
    <property type="entry name" value="Clathrin interactor 1"/>
    <property type="match status" value="1"/>
</dbReference>
<dbReference type="GO" id="GO:0005543">
    <property type="term" value="F:phospholipid binding"/>
    <property type="evidence" value="ECO:0007669"/>
    <property type="project" value="TreeGrafter"/>
</dbReference>
<dbReference type="InterPro" id="IPR008942">
    <property type="entry name" value="ENTH_VHS"/>
</dbReference>
<dbReference type="Gene3D" id="1.25.40.90">
    <property type="match status" value="1"/>
</dbReference>
<feature type="compositionally biased region" description="Basic and acidic residues" evidence="6">
    <location>
        <begin position="189"/>
        <end position="214"/>
    </location>
</feature>
<dbReference type="SMART" id="SM00726">
    <property type="entry name" value="UIM"/>
    <property type="match status" value="2"/>
</dbReference>
<feature type="region of interest" description="Disordered" evidence="6">
    <location>
        <begin position="468"/>
        <end position="495"/>
    </location>
</feature>
<gene>
    <name evidence="8" type="ORF">SCP_0100970</name>
</gene>
<dbReference type="EMBL" id="BFAD01000001">
    <property type="protein sequence ID" value="GBE77225.1"/>
    <property type="molecule type" value="Genomic_DNA"/>
</dbReference>